<name>A0ABP3KBG4_9ACTN</name>
<sequence length="54" mass="5975">MASAPAIELRTYNELDAIRGDLLDVYAEVRAPLLHLPNYAVNALGERLDRHGAE</sequence>
<protein>
    <submittedName>
        <fullName evidence="1">Uncharacterized protein</fullName>
    </submittedName>
</protein>
<keyword evidence="2" id="KW-1185">Reference proteome</keyword>
<proteinExistence type="predicted"/>
<evidence type="ECO:0000313" key="1">
    <source>
        <dbReference type="EMBL" id="GAA0475678.1"/>
    </source>
</evidence>
<evidence type="ECO:0000313" key="2">
    <source>
        <dbReference type="Proteomes" id="UP001500909"/>
    </source>
</evidence>
<accession>A0ABP3KBG4</accession>
<comment type="caution">
    <text evidence="1">The sequence shown here is derived from an EMBL/GenBank/DDBJ whole genome shotgun (WGS) entry which is preliminary data.</text>
</comment>
<gene>
    <name evidence="1" type="ORF">GCM10010361_45130</name>
</gene>
<organism evidence="1 2">
    <name type="scientific">Streptomyces olivaceiscleroticus</name>
    <dbReference type="NCBI Taxonomy" id="68245"/>
    <lineage>
        <taxon>Bacteria</taxon>
        <taxon>Bacillati</taxon>
        <taxon>Actinomycetota</taxon>
        <taxon>Actinomycetes</taxon>
        <taxon>Kitasatosporales</taxon>
        <taxon>Streptomycetaceae</taxon>
        <taxon>Streptomyces</taxon>
    </lineage>
</organism>
<dbReference type="Proteomes" id="UP001500909">
    <property type="component" value="Unassembled WGS sequence"/>
</dbReference>
<dbReference type="EMBL" id="BAAABY010000032">
    <property type="protein sequence ID" value="GAA0475678.1"/>
    <property type="molecule type" value="Genomic_DNA"/>
</dbReference>
<reference evidence="2" key="1">
    <citation type="journal article" date="2019" name="Int. J. Syst. Evol. Microbiol.">
        <title>The Global Catalogue of Microorganisms (GCM) 10K type strain sequencing project: providing services to taxonomists for standard genome sequencing and annotation.</title>
        <authorList>
            <consortium name="The Broad Institute Genomics Platform"/>
            <consortium name="The Broad Institute Genome Sequencing Center for Infectious Disease"/>
            <person name="Wu L."/>
            <person name="Ma J."/>
        </authorList>
    </citation>
    <scope>NUCLEOTIDE SEQUENCE [LARGE SCALE GENOMIC DNA]</scope>
    <source>
        <strain evidence="2">JCM 4805</strain>
    </source>
</reference>